<dbReference type="EMBL" id="MPIN01000033">
    <property type="protein sequence ID" value="OJH33553.1"/>
    <property type="molecule type" value="Genomic_DNA"/>
</dbReference>
<gene>
    <name evidence="1" type="ORF">BON30_48020</name>
</gene>
<proteinExistence type="predicted"/>
<reference evidence="2" key="1">
    <citation type="submission" date="2016-11" db="EMBL/GenBank/DDBJ databases">
        <authorList>
            <person name="Shukria A."/>
            <person name="Stevens D.C."/>
        </authorList>
    </citation>
    <scope>NUCLEOTIDE SEQUENCE [LARGE SCALE GENOMIC DNA]</scope>
    <source>
        <strain evidence="2">Cbfe23</strain>
    </source>
</reference>
<evidence type="ECO:0000313" key="2">
    <source>
        <dbReference type="Proteomes" id="UP000182229"/>
    </source>
</evidence>
<accession>A0A1L9AUE3</accession>
<keyword evidence="2" id="KW-1185">Reference proteome</keyword>
<dbReference type="AlphaFoldDB" id="A0A1L9AUE3"/>
<dbReference type="Proteomes" id="UP000182229">
    <property type="component" value="Unassembled WGS sequence"/>
</dbReference>
<name>A0A1L9AUE3_9BACT</name>
<comment type="caution">
    <text evidence="1">The sequence shown here is derived from an EMBL/GenBank/DDBJ whole genome shotgun (WGS) entry which is preliminary data.</text>
</comment>
<dbReference type="OrthoDB" id="61209at2"/>
<evidence type="ECO:0008006" key="3">
    <source>
        <dbReference type="Google" id="ProtNLM"/>
    </source>
</evidence>
<evidence type="ECO:0000313" key="1">
    <source>
        <dbReference type="EMBL" id="OJH33553.1"/>
    </source>
</evidence>
<dbReference type="PROSITE" id="PS51257">
    <property type="entry name" value="PROKAR_LIPOPROTEIN"/>
    <property type="match status" value="1"/>
</dbReference>
<sequence>MERKSIVGSGSTRRFVAMALCWGWLAGCSAGGVPSTAAGREGEKAQVAQDASALTTALPPRVGLSLRDIENAQGNLPYCRLYSEYLTPWVLQAYYSDQGFDGCVVAWIDDTGNSNVVNSNYSEDVFRIRVKRSGPAVNDTTFRMLGDGVGPVDLHYGTPRENAVDTFALALDASGLPIIAWLKQTSVHFPNVVIRASRWDGQAWVAMGGELNEVASADSVASKPSLSWNANGQLVLHWRETVNGTTHDVTRTWNGSAWQ</sequence>
<protein>
    <recommendedName>
        <fullName evidence="3">Lipoprotein</fullName>
    </recommendedName>
</protein>
<organism evidence="1 2">
    <name type="scientific">Cystobacter ferrugineus</name>
    <dbReference type="NCBI Taxonomy" id="83449"/>
    <lineage>
        <taxon>Bacteria</taxon>
        <taxon>Pseudomonadati</taxon>
        <taxon>Myxococcota</taxon>
        <taxon>Myxococcia</taxon>
        <taxon>Myxococcales</taxon>
        <taxon>Cystobacterineae</taxon>
        <taxon>Archangiaceae</taxon>
        <taxon>Cystobacter</taxon>
    </lineage>
</organism>
<reference evidence="1 2" key="2">
    <citation type="submission" date="2016-12" db="EMBL/GenBank/DDBJ databases">
        <title>Draft Genome Sequence of Cystobacter ferrugineus Strain Cbfe23.</title>
        <authorList>
            <person name="Akbar S."/>
            <person name="Dowd S.E."/>
            <person name="Stevens D.C."/>
        </authorList>
    </citation>
    <scope>NUCLEOTIDE SEQUENCE [LARGE SCALE GENOMIC DNA]</scope>
    <source>
        <strain evidence="1 2">Cbfe23</strain>
    </source>
</reference>
<dbReference type="RefSeq" id="WP_071905387.1">
    <property type="nucleotide sequence ID" value="NZ_MPIN01000033.1"/>
</dbReference>